<dbReference type="Proteomes" id="UP000284676">
    <property type="component" value="Unassembled WGS sequence"/>
</dbReference>
<organism evidence="9 10">
    <name type="scientific">Fusobacterium mortiferum</name>
    <dbReference type="NCBI Taxonomy" id="850"/>
    <lineage>
        <taxon>Bacteria</taxon>
        <taxon>Fusobacteriati</taxon>
        <taxon>Fusobacteriota</taxon>
        <taxon>Fusobacteriia</taxon>
        <taxon>Fusobacteriales</taxon>
        <taxon>Fusobacteriaceae</taxon>
        <taxon>Fusobacterium</taxon>
    </lineage>
</organism>
<evidence type="ECO:0000256" key="6">
    <source>
        <dbReference type="ARBA" id="ARBA00022989"/>
    </source>
</evidence>
<comment type="caution">
    <text evidence="9">The sequence shown here is derived from an EMBL/GenBank/DDBJ whole genome shotgun (WGS) entry which is preliminary data.</text>
</comment>
<feature type="transmembrane region" description="Helical" evidence="8">
    <location>
        <begin position="330"/>
        <end position="352"/>
    </location>
</feature>
<dbReference type="Gene3D" id="1.20.1530.20">
    <property type="match status" value="1"/>
</dbReference>
<feature type="transmembrane region" description="Helical" evidence="8">
    <location>
        <begin position="268"/>
        <end position="292"/>
    </location>
</feature>
<evidence type="ECO:0000256" key="8">
    <source>
        <dbReference type="SAM" id="Phobius"/>
    </source>
</evidence>
<feature type="transmembrane region" description="Helical" evidence="8">
    <location>
        <begin position="298"/>
        <end position="318"/>
    </location>
</feature>
<keyword evidence="6 8" id="KW-1133">Transmembrane helix</keyword>
<gene>
    <name evidence="9" type="ORF">DW663_09570</name>
</gene>
<dbReference type="InterPro" id="IPR038770">
    <property type="entry name" value="Na+/solute_symporter_sf"/>
</dbReference>
<dbReference type="PANTHER" id="PTHR36838:SF1">
    <property type="entry name" value="SLR1864 PROTEIN"/>
    <property type="match status" value="1"/>
</dbReference>
<dbReference type="EMBL" id="QRHL01000020">
    <property type="protein sequence ID" value="RHF70892.1"/>
    <property type="molecule type" value="Genomic_DNA"/>
</dbReference>
<feature type="transmembrane region" description="Helical" evidence="8">
    <location>
        <begin position="108"/>
        <end position="132"/>
    </location>
</feature>
<evidence type="ECO:0000256" key="1">
    <source>
        <dbReference type="ARBA" id="ARBA00004651"/>
    </source>
</evidence>
<protein>
    <submittedName>
        <fullName evidence="9">AEC family transporter</fullName>
    </submittedName>
</protein>
<dbReference type="PANTHER" id="PTHR36838">
    <property type="entry name" value="AUXIN EFFLUX CARRIER FAMILY PROTEIN"/>
    <property type="match status" value="1"/>
</dbReference>
<keyword evidence="4" id="KW-1003">Cell membrane</keyword>
<evidence type="ECO:0000256" key="4">
    <source>
        <dbReference type="ARBA" id="ARBA00022475"/>
    </source>
</evidence>
<dbReference type="AlphaFoldDB" id="A0A414PQV1"/>
<proteinExistence type="inferred from homology"/>
<keyword evidence="3" id="KW-0813">Transport</keyword>
<keyword evidence="5 8" id="KW-0812">Transmembrane</keyword>
<sequence>MNFIYKTLKFKTNIDFLSILFYYISIQKRYGNFTIPFIYFIKWRELVDISRILNLQCILFILIAIGTIASKKGIIKPENKGVLTDLLIYIFLPANIISSFNMKFTLEVFIKFMLVLLFACLTQGICMLFSRVMYNNVEERKRKVLQYATICSNAAFLGLPIVESIYGAEGVMYASIAMVPQRIAMWSSGISCFTKAESPMKVFKRVALHPCIIAVYIGILYMLSPIKFPAPIEYTIKSVGNCTLSISMILIGTMLGEIDDVKSIFSWLLVKYTIIRLFLIPLGAVTICYLFGLDYMGTGVVVLLSGMPAGSTTAILAAKFDGDYIFASKVVVFSTVMSVISISLWSLILPYLY</sequence>
<feature type="transmembrane region" description="Helical" evidence="8">
    <location>
        <begin position="144"/>
        <end position="166"/>
    </location>
</feature>
<dbReference type="GO" id="GO:0005886">
    <property type="term" value="C:plasma membrane"/>
    <property type="evidence" value="ECO:0007669"/>
    <property type="project" value="UniProtKB-SubCell"/>
</dbReference>
<comment type="subcellular location">
    <subcellularLocation>
        <location evidence="1">Cell membrane</location>
        <topology evidence="1">Multi-pass membrane protein</topology>
    </subcellularLocation>
</comment>
<feature type="transmembrane region" description="Helical" evidence="8">
    <location>
        <begin position="82"/>
        <end position="102"/>
    </location>
</feature>
<keyword evidence="7 8" id="KW-0472">Membrane</keyword>
<evidence type="ECO:0000256" key="5">
    <source>
        <dbReference type="ARBA" id="ARBA00022692"/>
    </source>
</evidence>
<feature type="transmembrane region" description="Helical" evidence="8">
    <location>
        <begin position="206"/>
        <end position="226"/>
    </location>
</feature>
<comment type="similarity">
    <text evidence="2">Belongs to the auxin efflux carrier (TC 2.A.69) family.</text>
</comment>
<dbReference type="GO" id="GO:0055085">
    <property type="term" value="P:transmembrane transport"/>
    <property type="evidence" value="ECO:0007669"/>
    <property type="project" value="InterPro"/>
</dbReference>
<name>A0A414PQV1_FUSMR</name>
<feature type="transmembrane region" description="Helical" evidence="8">
    <location>
        <begin position="238"/>
        <end position="256"/>
    </location>
</feature>
<accession>A0A414PQV1</accession>
<reference evidence="9 10" key="1">
    <citation type="submission" date="2018-08" db="EMBL/GenBank/DDBJ databases">
        <title>A genome reference for cultivated species of the human gut microbiota.</title>
        <authorList>
            <person name="Zou Y."/>
            <person name="Xue W."/>
            <person name="Luo G."/>
        </authorList>
    </citation>
    <scope>NUCLEOTIDE SEQUENCE [LARGE SCALE GENOMIC DNA]</scope>
    <source>
        <strain evidence="9 10">AM25-1</strain>
    </source>
</reference>
<evidence type="ECO:0000256" key="2">
    <source>
        <dbReference type="ARBA" id="ARBA00010145"/>
    </source>
</evidence>
<evidence type="ECO:0000256" key="3">
    <source>
        <dbReference type="ARBA" id="ARBA00022448"/>
    </source>
</evidence>
<feature type="transmembrane region" description="Helical" evidence="8">
    <location>
        <begin position="53"/>
        <end position="70"/>
    </location>
</feature>
<feature type="transmembrane region" description="Helical" evidence="8">
    <location>
        <begin position="20"/>
        <end position="41"/>
    </location>
</feature>
<dbReference type="Pfam" id="PF03547">
    <property type="entry name" value="Mem_trans"/>
    <property type="match status" value="1"/>
</dbReference>
<evidence type="ECO:0000313" key="9">
    <source>
        <dbReference type="EMBL" id="RHF70892.1"/>
    </source>
</evidence>
<evidence type="ECO:0000256" key="7">
    <source>
        <dbReference type="ARBA" id="ARBA00023136"/>
    </source>
</evidence>
<evidence type="ECO:0000313" key="10">
    <source>
        <dbReference type="Proteomes" id="UP000284676"/>
    </source>
</evidence>
<dbReference type="InterPro" id="IPR004776">
    <property type="entry name" value="Mem_transp_PIN-like"/>
</dbReference>